<dbReference type="OrthoDB" id="5307922at2759"/>
<evidence type="ECO:0000313" key="2">
    <source>
        <dbReference type="EMBL" id="KAF7316869.1"/>
    </source>
</evidence>
<accession>A0A8H6WLJ9</accession>
<keyword evidence="3" id="KW-1185">Reference proteome</keyword>
<dbReference type="PANTHER" id="PTHR11799:SF30">
    <property type="entry name" value="SERUM PARAOXONASE_ARYLESTERASE 2"/>
    <property type="match status" value="1"/>
</dbReference>
<dbReference type="AlphaFoldDB" id="A0A8H6WLJ9"/>
<dbReference type="Proteomes" id="UP000613580">
    <property type="component" value="Unassembled WGS sequence"/>
</dbReference>
<dbReference type="InterPro" id="IPR006616">
    <property type="entry name" value="DM9_repeat"/>
</dbReference>
<name>A0A8H6WLJ9_MYCCL</name>
<dbReference type="SMART" id="SM00696">
    <property type="entry name" value="DM9"/>
    <property type="match status" value="1"/>
</dbReference>
<dbReference type="InterPro" id="IPR051288">
    <property type="entry name" value="Serum_paraoxonase/arylesterase"/>
</dbReference>
<dbReference type="PANTHER" id="PTHR11799">
    <property type="entry name" value="PARAOXONASE"/>
    <property type="match status" value="1"/>
</dbReference>
<gene>
    <name evidence="2" type="ORF">HMN09_00420700</name>
</gene>
<dbReference type="EMBL" id="JACAZE010000005">
    <property type="protein sequence ID" value="KAF7316869.1"/>
    <property type="molecule type" value="Genomic_DNA"/>
</dbReference>
<dbReference type="Gene3D" id="2.120.10.30">
    <property type="entry name" value="TolB, C-terminal domain"/>
    <property type="match status" value="1"/>
</dbReference>
<dbReference type="InterPro" id="IPR011042">
    <property type="entry name" value="6-blade_b-propeller_TolB-like"/>
</dbReference>
<dbReference type="Pfam" id="PF11901">
    <property type="entry name" value="DM9"/>
    <property type="match status" value="1"/>
</dbReference>
<reference evidence="2" key="1">
    <citation type="submission" date="2020-05" db="EMBL/GenBank/DDBJ databases">
        <title>Mycena genomes resolve the evolution of fungal bioluminescence.</title>
        <authorList>
            <person name="Tsai I.J."/>
        </authorList>
    </citation>
    <scope>NUCLEOTIDE SEQUENCE</scope>
    <source>
        <strain evidence="2">110903Hualien_Pintung</strain>
    </source>
</reference>
<dbReference type="SUPFAM" id="SSF63829">
    <property type="entry name" value="Calcium-dependent phosphotriesterase"/>
    <property type="match status" value="1"/>
</dbReference>
<feature type="compositionally biased region" description="Low complexity" evidence="1">
    <location>
        <begin position="1"/>
        <end position="12"/>
    </location>
</feature>
<proteinExistence type="predicted"/>
<protein>
    <submittedName>
        <fullName evidence="2">Uncharacterized protein</fullName>
    </submittedName>
</protein>
<evidence type="ECO:0000256" key="1">
    <source>
        <dbReference type="SAM" id="MobiDB-lite"/>
    </source>
</evidence>
<sequence length="610" mass="67065">MDYQQYQQFQAPAAPPPNYTQASQPASGFRIALDTNQQITKQDLERAGPVHFHDLGGEPIYVGSAIFVHADGRQKSVHPCKIGPHLYPHPCSVPYGGGEHSHRGRYDLLLLDEATMEWVPTSHGRIPEGRVPIEGGYEENARDKLYHARGRLHNHNSLMVPGKAGAHLGCHVSFGGQEITIEHYDILCWKQQQYPNAPSDSTLNGRVHEVVACARFGVFRLHVKQLPLNRHLRPQSAAIWRCERPLRQILSKRDIPLFYAGGDALTQCAAKVASSEFTSCEDTTIWELSNGRQKILVSCDANRKHWNTVMGPLHNPQPRGSLWALDGADSLPQRLELANYPPDHDFHPLGVAISPSTGEDAPSNLFVVNHARKRSYIEQFTLAPNSGIATHIRTLSSPYFVAPNSISLTSPNSFYLSNDHLMTRRLPFPLGSILPLVETILCLPFSWVAHVAIDPETGSLKHTFVAPFIPFANGVALSPNGFKVAVASTSLSAVYMYERDPNTNALKRSALVPMPFHPDNLEFDHTGALIVAGHPDFIGLTKVKGDLTGETVAPSWVVVIDDDLQVTTLFQSNGTLFSESTTGLRDRKGAFYAAGLYAQPGGLLVCEGSE</sequence>
<comment type="caution">
    <text evidence="2">The sequence shown here is derived from an EMBL/GenBank/DDBJ whole genome shotgun (WGS) entry which is preliminary data.</text>
</comment>
<organism evidence="2 3">
    <name type="scientific">Mycena chlorophos</name>
    <name type="common">Agaric fungus</name>
    <name type="synonym">Agaricus chlorophos</name>
    <dbReference type="NCBI Taxonomy" id="658473"/>
    <lineage>
        <taxon>Eukaryota</taxon>
        <taxon>Fungi</taxon>
        <taxon>Dikarya</taxon>
        <taxon>Basidiomycota</taxon>
        <taxon>Agaricomycotina</taxon>
        <taxon>Agaricomycetes</taxon>
        <taxon>Agaricomycetidae</taxon>
        <taxon>Agaricales</taxon>
        <taxon>Marasmiineae</taxon>
        <taxon>Mycenaceae</taxon>
        <taxon>Mycena</taxon>
    </lineage>
</organism>
<feature type="region of interest" description="Disordered" evidence="1">
    <location>
        <begin position="1"/>
        <end position="25"/>
    </location>
</feature>
<evidence type="ECO:0000313" key="3">
    <source>
        <dbReference type="Proteomes" id="UP000613580"/>
    </source>
</evidence>